<feature type="domain" description="Ancillary SecYEG translocon subunit/Cell division coordinator CpoB TPR" evidence="10">
    <location>
        <begin position="31"/>
        <end position="215"/>
    </location>
</feature>
<dbReference type="Pfam" id="PF09976">
    <property type="entry name" value="TPR_21"/>
    <property type="match status" value="1"/>
</dbReference>
<comment type="subcellular location">
    <subcellularLocation>
        <location evidence="1">Cell membrane</location>
        <topology evidence="1">Single-pass type II membrane protein</topology>
    </subcellularLocation>
</comment>
<protein>
    <recommendedName>
        <fullName evidence="8">Ancillary SecYEG translocon subunit</fullName>
    </recommendedName>
</protein>
<dbReference type="InterPro" id="IPR011990">
    <property type="entry name" value="TPR-like_helical_dom_sf"/>
</dbReference>
<keyword evidence="6" id="KW-0143">Chaperone</keyword>
<evidence type="ECO:0000256" key="7">
    <source>
        <dbReference type="ARBA" id="ARBA00024197"/>
    </source>
</evidence>
<gene>
    <name evidence="11" type="ORF">MNB_SUP05-SYMBIONT-5-865</name>
</gene>
<dbReference type="InterPro" id="IPR018704">
    <property type="entry name" value="SecYEG/CpoB_TPR"/>
</dbReference>
<dbReference type="AlphaFoldDB" id="A0A1W1E2P1"/>
<dbReference type="PIRSF" id="PIRSF006170">
    <property type="entry name" value="YfgM"/>
    <property type="match status" value="1"/>
</dbReference>
<evidence type="ECO:0000256" key="1">
    <source>
        <dbReference type="ARBA" id="ARBA00004401"/>
    </source>
</evidence>
<dbReference type="SUPFAM" id="SSF48452">
    <property type="entry name" value="TPR-like"/>
    <property type="match status" value="1"/>
</dbReference>
<dbReference type="Gene3D" id="1.25.40.10">
    <property type="entry name" value="Tetratricopeptide repeat domain"/>
    <property type="match status" value="1"/>
</dbReference>
<reference evidence="11" key="1">
    <citation type="submission" date="2016-10" db="EMBL/GenBank/DDBJ databases">
        <authorList>
            <person name="de Groot N.N."/>
        </authorList>
    </citation>
    <scope>NUCLEOTIDE SEQUENCE</scope>
</reference>
<keyword evidence="2" id="KW-1003">Cell membrane</keyword>
<evidence type="ECO:0000313" key="11">
    <source>
        <dbReference type="EMBL" id="SFV88138.1"/>
    </source>
</evidence>
<comment type="similarity">
    <text evidence="7">Belongs to the YfgM family.</text>
</comment>
<dbReference type="PANTHER" id="PTHR38035:SF1">
    <property type="entry name" value="ANCILLARY SECYEG TRANSLOCON SUBUNIT"/>
    <property type="match status" value="1"/>
</dbReference>
<keyword evidence="4 9" id="KW-1133">Transmembrane helix</keyword>
<organism evidence="11">
    <name type="scientific">hydrothermal vent metagenome</name>
    <dbReference type="NCBI Taxonomy" id="652676"/>
    <lineage>
        <taxon>unclassified sequences</taxon>
        <taxon>metagenomes</taxon>
        <taxon>ecological metagenomes</taxon>
    </lineage>
</organism>
<keyword evidence="5 9" id="KW-0472">Membrane</keyword>
<evidence type="ECO:0000256" key="4">
    <source>
        <dbReference type="ARBA" id="ARBA00022989"/>
    </source>
</evidence>
<dbReference type="GO" id="GO:0005886">
    <property type="term" value="C:plasma membrane"/>
    <property type="evidence" value="ECO:0007669"/>
    <property type="project" value="UniProtKB-SubCell"/>
</dbReference>
<name>A0A1W1E2P1_9ZZZZ</name>
<evidence type="ECO:0000256" key="8">
    <source>
        <dbReference type="ARBA" id="ARBA00024235"/>
    </source>
</evidence>
<evidence type="ECO:0000256" key="9">
    <source>
        <dbReference type="SAM" id="Phobius"/>
    </source>
</evidence>
<proteinExistence type="inferred from homology"/>
<feature type="transmembrane region" description="Helical" evidence="9">
    <location>
        <begin position="38"/>
        <end position="55"/>
    </location>
</feature>
<evidence type="ECO:0000256" key="5">
    <source>
        <dbReference type="ARBA" id="ARBA00023136"/>
    </source>
</evidence>
<accession>A0A1W1E2P1</accession>
<dbReference type="EMBL" id="FPHZ01000133">
    <property type="protein sequence ID" value="SFV88138.1"/>
    <property type="molecule type" value="Genomic_DNA"/>
</dbReference>
<evidence type="ECO:0000259" key="10">
    <source>
        <dbReference type="Pfam" id="PF09976"/>
    </source>
</evidence>
<evidence type="ECO:0000256" key="2">
    <source>
        <dbReference type="ARBA" id="ARBA00022475"/>
    </source>
</evidence>
<evidence type="ECO:0000256" key="3">
    <source>
        <dbReference type="ARBA" id="ARBA00022692"/>
    </source>
</evidence>
<dbReference type="GO" id="GO:0044877">
    <property type="term" value="F:protein-containing complex binding"/>
    <property type="evidence" value="ECO:0007669"/>
    <property type="project" value="InterPro"/>
</dbReference>
<keyword evidence="3 9" id="KW-0812">Transmembrane</keyword>
<dbReference type="PANTHER" id="PTHR38035">
    <property type="entry name" value="UPF0070 PROTEIN YFGM"/>
    <property type="match status" value="1"/>
</dbReference>
<dbReference type="InterPro" id="IPR026039">
    <property type="entry name" value="YfgM"/>
</dbReference>
<evidence type="ECO:0000256" key="6">
    <source>
        <dbReference type="ARBA" id="ARBA00023186"/>
    </source>
</evidence>
<sequence>MKKQYIILKDEKMKNFIEVGKTEEEQAEQIKKWLKNNLPYIIVGIALGLSGIWGFDYYQTQQYKKAIQARDNYLAIVVNANNTEALAALKQDENGTYAQQAELVLAQKAVVKGDYQGAIAYLLPLTKSKDEFLMHNAKLRAAAVYLELKKLDEALALLDDNSNAAFGALYDNIKGDVYFAKGDFDAAKKHYQSVFAQLPKESKLLNLVQIKLSDLD</sequence>